<comment type="similarity">
    <text evidence="2">Belongs to the eukaryotic RPB7/RPC8 RNA polymerase subunit family.</text>
</comment>
<dbReference type="InterPro" id="IPR036898">
    <property type="entry name" value="RNA_pol_Rpb7-like_N_sf"/>
</dbReference>
<evidence type="ECO:0000313" key="8">
    <source>
        <dbReference type="EMBL" id="CAD8782696.1"/>
    </source>
</evidence>
<dbReference type="PANTHER" id="PTHR12709">
    <property type="entry name" value="DNA-DIRECTED RNA POLYMERASE II, III"/>
    <property type="match status" value="1"/>
</dbReference>
<comment type="subcellular location">
    <subcellularLocation>
        <location evidence="1">Nucleus</location>
    </subcellularLocation>
</comment>
<dbReference type="SUPFAM" id="SSF50249">
    <property type="entry name" value="Nucleic acid-binding proteins"/>
    <property type="match status" value="1"/>
</dbReference>
<reference evidence="8" key="1">
    <citation type="submission" date="2021-01" db="EMBL/GenBank/DDBJ databases">
        <authorList>
            <person name="Corre E."/>
            <person name="Pelletier E."/>
            <person name="Niang G."/>
            <person name="Scheremetjew M."/>
            <person name="Finn R."/>
            <person name="Kale V."/>
            <person name="Holt S."/>
            <person name="Cochrane G."/>
            <person name="Meng A."/>
            <person name="Brown T."/>
            <person name="Cohen L."/>
        </authorList>
    </citation>
    <scope>NUCLEOTIDE SEQUENCE</scope>
    <source>
        <strain evidence="8">SAG 63-3</strain>
    </source>
</reference>
<dbReference type="CDD" id="cd04330">
    <property type="entry name" value="RNAP_III_Rpc25_N"/>
    <property type="match status" value="1"/>
</dbReference>
<keyword evidence="3" id="KW-0240">DNA-directed RNA polymerase</keyword>
<organism evidence="8">
    <name type="scientific">Polytomella parva</name>
    <dbReference type="NCBI Taxonomy" id="51329"/>
    <lineage>
        <taxon>Eukaryota</taxon>
        <taxon>Viridiplantae</taxon>
        <taxon>Chlorophyta</taxon>
        <taxon>core chlorophytes</taxon>
        <taxon>Chlorophyceae</taxon>
        <taxon>CS clade</taxon>
        <taxon>Chlamydomonadales</taxon>
        <taxon>Chlamydomonadaceae</taxon>
        <taxon>Polytomella</taxon>
    </lineage>
</organism>
<feature type="domain" description="RNA polymerase Rpb7-like N-terminal" evidence="6">
    <location>
        <begin position="8"/>
        <end position="64"/>
    </location>
</feature>
<keyword evidence="5" id="KW-0539">Nucleus</keyword>
<feature type="domain" description="RNA polymerase III subunit Rpc25" evidence="7">
    <location>
        <begin position="83"/>
        <end position="200"/>
    </location>
</feature>
<evidence type="ECO:0000256" key="5">
    <source>
        <dbReference type="ARBA" id="ARBA00023242"/>
    </source>
</evidence>
<sequence>MFFVSVLEDDIRVHPQELSKPPLQAVTEVIEQKFLDKVIDKVGLAVSIHEIVSLEGGFIYPSDGAAYFKVQFKLVIFRPFPGEVIKGKVKSMDKNGIYVSLGFFDDIFIPDYALQEPSFFDDSEKIWIWKFSEEHNLYIDKEEEVVFTVQNIKFSSIPTPQQLATAVGEDKLLGTVMRPFRPMEVFGNINGDGLGMTAWWSGQ</sequence>
<dbReference type="InterPro" id="IPR012340">
    <property type="entry name" value="NA-bd_OB-fold"/>
</dbReference>
<dbReference type="GO" id="GO:0005666">
    <property type="term" value="C:RNA polymerase III complex"/>
    <property type="evidence" value="ECO:0007669"/>
    <property type="project" value="TreeGrafter"/>
</dbReference>
<gene>
    <name evidence="8" type="ORF">PPAR00522_LOCUS16185</name>
</gene>
<dbReference type="GO" id="GO:0006384">
    <property type="term" value="P:transcription initiation at RNA polymerase III promoter"/>
    <property type="evidence" value="ECO:0007669"/>
    <property type="project" value="TreeGrafter"/>
</dbReference>
<dbReference type="Gene3D" id="2.40.50.140">
    <property type="entry name" value="Nucleic acid-binding proteins"/>
    <property type="match status" value="1"/>
</dbReference>
<dbReference type="InterPro" id="IPR045113">
    <property type="entry name" value="Rpb7-like"/>
</dbReference>
<dbReference type="Gene3D" id="3.30.1490.120">
    <property type="entry name" value="RNA polymerase Rpb7-like, N-terminal domain"/>
    <property type="match status" value="1"/>
</dbReference>
<dbReference type="EMBL" id="HBFM01024967">
    <property type="protein sequence ID" value="CAD8782696.1"/>
    <property type="molecule type" value="Transcribed_RNA"/>
</dbReference>
<evidence type="ECO:0000256" key="2">
    <source>
        <dbReference type="ARBA" id="ARBA00009307"/>
    </source>
</evidence>
<dbReference type="PANTHER" id="PTHR12709:SF1">
    <property type="entry name" value="DNA-DIRECTED RNA POLYMERASE III SUBUNIT RPC8"/>
    <property type="match status" value="1"/>
</dbReference>
<evidence type="ECO:0000256" key="3">
    <source>
        <dbReference type="ARBA" id="ARBA00022478"/>
    </source>
</evidence>
<evidence type="ECO:0000256" key="1">
    <source>
        <dbReference type="ARBA" id="ARBA00004123"/>
    </source>
</evidence>
<dbReference type="InterPro" id="IPR013238">
    <property type="entry name" value="RNA_pol_III_Rbc25"/>
</dbReference>
<evidence type="ECO:0000256" key="4">
    <source>
        <dbReference type="ARBA" id="ARBA00023163"/>
    </source>
</evidence>
<dbReference type="SUPFAM" id="SSF88798">
    <property type="entry name" value="N-terminal, heterodimerisation domain of RBP7 (RpoE)"/>
    <property type="match status" value="1"/>
</dbReference>
<proteinExistence type="inferred from homology"/>
<evidence type="ECO:0000259" key="6">
    <source>
        <dbReference type="Pfam" id="PF03876"/>
    </source>
</evidence>
<accession>A0A7S0V8B2</accession>
<name>A0A7S0V8B2_9CHLO</name>
<keyword evidence="4" id="KW-0804">Transcription</keyword>
<evidence type="ECO:0008006" key="9">
    <source>
        <dbReference type="Google" id="ProtNLM"/>
    </source>
</evidence>
<dbReference type="Pfam" id="PF08292">
    <property type="entry name" value="RNA_pol_Rbc25"/>
    <property type="match status" value="1"/>
</dbReference>
<dbReference type="AlphaFoldDB" id="A0A7S0V8B2"/>
<dbReference type="InterPro" id="IPR005576">
    <property type="entry name" value="Rpb7-like_N"/>
</dbReference>
<evidence type="ECO:0000259" key="7">
    <source>
        <dbReference type="Pfam" id="PF08292"/>
    </source>
</evidence>
<protein>
    <recommendedName>
        <fullName evidence="9">DNA-directed RNA polymerase III subunit RPC8</fullName>
    </recommendedName>
</protein>
<dbReference type="Pfam" id="PF03876">
    <property type="entry name" value="SHS2_Rpb7-N"/>
    <property type="match status" value="1"/>
</dbReference>